<evidence type="ECO:0000256" key="3">
    <source>
        <dbReference type="ARBA" id="ARBA00022777"/>
    </source>
</evidence>
<evidence type="ECO:0000259" key="11">
    <source>
        <dbReference type="Pfam" id="PF02782"/>
    </source>
</evidence>
<dbReference type="PIRSF" id="PIRSF000538">
    <property type="entry name" value="GlpK"/>
    <property type="match status" value="1"/>
</dbReference>
<keyword evidence="5 7" id="KW-0054">Arabinose catabolism</keyword>
<dbReference type="HAMAP" id="MF_00520">
    <property type="entry name" value="Ribulokinase"/>
    <property type="match status" value="1"/>
</dbReference>
<dbReference type="EC" id="2.7.1.16" evidence="7 8"/>
<protein>
    <recommendedName>
        <fullName evidence="7 8">Ribulokinase</fullName>
        <ecNumber evidence="7 8">2.7.1.16</ecNumber>
    </recommendedName>
</protein>
<evidence type="ECO:0000313" key="13">
    <source>
        <dbReference type="Proteomes" id="UP001179280"/>
    </source>
</evidence>
<evidence type="ECO:0000256" key="5">
    <source>
        <dbReference type="ARBA" id="ARBA00022935"/>
    </source>
</evidence>
<keyword evidence="1 7" id="KW-0808">Transferase</keyword>
<dbReference type="PANTHER" id="PTHR43435">
    <property type="entry name" value="RIBULOKINASE"/>
    <property type="match status" value="1"/>
</dbReference>
<dbReference type="Proteomes" id="UP001179280">
    <property type="component" value="Unassembled WGS sequence"/>
</dbReference>
<dbReference type="RefSeq" id="WP_204468806.1">
    <property type="nucleotide sequence ID" value="NZ_JAFBCV010000019.1"/>
</dbReference>
<feature type="domain" description="Carbohydrate kinase FGGY N-terminal" evidence="10">
    <location>
        <begin position="3"/>
        <end position="274"/>
    </location>
</feature>
<dbReference type="InterPro" id="IPR005929">
    <property type="entry name" value="Ribulokinase"/>
</dbReference>
<comment type="similarity">
    <text evidence="7 9">Belongs to the ribulokinase family.</text>
</comment>
<comment type="caution">
    <text evidence="12">The sequence shown here is derived from an EMBL/GenBank/DDBJ whole genome shotgun (WGS) entry which is preliminary data.</text>
</comment>
<comment type="pathway">
    <text evidence="7 9">Carbohydrate degradation; L-arabinose degradation via L-ribulose; D-xylulose 5-phosphate from L-arabinose (bacterial route): step 2/3.</text>
</comment>
<dbReference type="SUPFAM" id="SSF53067">
    <property type="entry name" value="Actin-like ATPase domain"/>
    <property type="match status" value="2"/>
</dbReference>
<evidence type="ECO:0000256" key="8">
    <source>
        <dbReference type="NCBIfam" id="TIGR01234"/>
    </source>
</evidence>
<keyword evidence="6 7" id="KW-0119">Carbohydrate metabolism</keyword>
<dbReference type="InterPro" id="IPR018483">
    <property type="entry name" value="Carb_kinase_FGGY_CS"/>
</dbReference>
<organism evidence="12 13">
    <name type="scientific">Shouchella xiaoxiensis</name>
    <dbReference type="NCBI Taxonomy" id="766895"/>
    <lineage>
        <taxon>Bacteria</taxon>
        <taxon>Bacillati</taxon>
        <taxon>Bacillota</taxon>
        <taxon>Bacilli</taxon>
        <taxon>Bacillales</taxon>
        <taxon>Bacillaceae</taxon>
        <taxon>Shouchella</taxon>
    </lineage>
</organism>
<sequence>MSYVIGIDFGTASARALLYNLKTNKESAVAVKEYKHGVMDHTLPDGTKLKEDWALQHPTDYLEAMTDTIRTIMDEENVNPHHVIGIGIDFTASTILPLNAAGEPLCLDNEHAHNPHSWVKLWKHHAAQEEADQITQLAKNREETFLKRYGGKISSEWMLPKILQMLKEAPHLFKRTDLFMEAGDWLVYQLTGELIRSSNTAGYKGLWNKSEGYPSKDFLSELHPQLKDIYDTKLRGEVRTIGKKAGALSVQMAERLGLVAGTAVAVNVIDAHAAVPAVGAVKPGQMVLAMGTSTCHMLLSENENLVEGVCGTVADGILPGFISYETGQVAVGDSFAWFVEQAISADVVIAAKNEGINIHTWLEKEANKQVPGEHGLMALDWWNGNRSILVDAHLSGAIIGLTLATKPADIYRSLLESTAYGTRIIVETFQNNQVPVTALFACGGLPKKNKLFMQIYADVLNRDIYLADSEEVTALGAAMFGATAAGKKAGGFDTIYNAAEEMARVNTEPIRPIPENVAKYETLFQLYKEMHEHFGRSHKEWMYQLRSIKSTV</sequence>
<dbReference type="CDD" id="cd07781">
    <property type="entry name" value="ASKHA_NBD_FGGY_L-RBK"/>
    <property type="match status" value="1"/>
</dbReference>
<evidence type="ECO:0000256" key="7">
    <source>
        <dbReference type="HAMAP-Rule" id="MF_00520"/>
    </source>
</evidence>
<dbReference type="Pfam" id="PF02782">
    <property type="entry name" value="FGGY_C"/>
    <property type="match status" value="1"/>
</dbReference>
<dbReference type="InterPro" id="IPR018485">
    <property type="entry name" value="FGGY_C"/>
</dbReference>
<dbReference type="GO" id="GO:0008741">
    <property type="term" value="F:ribulokinase activity"/>
    <property type="evidence" value="ECO:0007669"/>
    <property type="project" value="UniProtKB-EC"/>
</dbReference>
<evidence type="ECO:0000259" key="10">
    <source>
        <dbReference type="Pfam" id="PF00370"/>
    </source>
</evidence>
<name>A0ABS2SZJ1_9BACI</name>
<keyword evidence="3 7" id="KW-0418">Kinase</keyword>
<dbReference type="Pfam" id="PF00370">
    <property type="entry name" value="FGGY_N"/>
    <property type="match status" value="1"/>
</dbReference>
<dbReference type="InterPro" id="IPR043129">
    <property type="entry name" value="ATPase_NBD"/>
</dbReference>
<reference evidence="12" key="1">
    <citation type="submission" date="2021-01" db="EMBL/GenBank/DDBJ databases">
        <title>Genomic Encyclopedia of Type Strains, Phase IV (KMG-IV): sequencing the most valuable type-strain genomes for metagenomic binning, comparative biology and taxonomic classification.</title>
        <authorList>
            <person name="Goeker M."/>
        </authorList>
    </citation>
    <scope>NUCLEOTIDE SEQUENCE</scope>
    <source>
        <strain evidence="12">DSM 21943</strain>
    </source>
</reference>
<feature type="domain" description="Carbohydrate kinase FGGY C-terminal" evidence="11">
    <location>
        <begin position="287"/>
        <end position="485"/>
    </location>
</feature>
<evidence type="ECO:0000256" key="4">
    <source>
        <dbReference type="ARBA" id="ARBA00022840"/>
    </source>
</evidence>
<dbReference type="NCBIfam" id="TIGR01234">
    <property type="entry name" value="L-ribulokinase"/>
    <property type="match status" value="1"/>
</dbReference>
<proteinExistence type="inferred from homology"/>
<keyword evidence="13" id="KW-1185">Reference proteome</keyword>
<evidence type="ECO:0000256" key="6">
    <source>
        <dbReference type="ARBA" id="ARBA00023277"/>
    </source>
</evidence>
<comment type="catalytic activity">
    <reaction evidence="7 9">
        <text>L-ribulose + ATP = L-ribulose 5-phosphate + ADP + H(+)</text>
        <dbReference type="Rhea" id="RHEA:22072"/>
        <dbReference type="ChEBI" id="CHEBI:15378"/>
        <dbReference type="ChEBI" id="CHEBI:16880"/>
        <dbReference type="ChEBI" id="CHEBI:30616"/>
        <dbReference type="ChEBI" id="CHEBI:58226"/>
        <dbReference type="ChEBI" id="CHEBI:456216"/>
        <dbReference type="EC" id="2.7.1.16"/>
    </reaction>
</comment>
<keyword evidence="2 7" id="KW-0547">Nucleotide-binding</keyword>
<dbReference type="EMBL" id="JAFBCV010000019">
    <property type="protein sequence ID" value="MBM7840938.1"/>
    <property type="molecule type" value="Genomic_DNA"/>
</dbReference>
<dbReference type="NCBIfam" id="NF003154">
    <property type="entry name" value="PRK04123.1"/>
    <property type="match status" value="1"/>
</dbReference>
<evidence type="ECO:0000256" key="1">
    <source>
        <dbReference type="ARBA" id="ARBA00022679"/>
    </source>
</evidence>
<comment type="catalytic activity">
    <reaction evidence="7">
        <text>D-ribulose + ATP = D-ribulose 5-phosphate + ADP + H(+)</text>
        <dbReference type="Rhea" id="RHEA:17601"/>
        <dbReference type="ChEBI" id="CHEBI:15378"/>
        <dbReference type="ChEBI" id="CHEBI:17173"/>
        <dbReference type="ChEBI" id="CHEBI:30616"/>
        <dbReference type="ChEBI" id="CHEBI:58121"/>
        <dbReference type="ChEBI" id="CHEBI:456216"/>
        <dbReference type="EC" id="2.7.1.16"/>
    </reaction>
</comment>
<dbReference type="InterPro" id="IPR000577">
    <property type="entry name" value="Carb_kinase_FGGY"/>
</dbReference>
<dbReference type="InterPro" id="IPR018484">
    <property type="entry name" value="FGGY_N"/>
</dbReference>
<evidence type="ECO:0000256" key="9">
    <source>
        <dbReference type="RuleBase" id="RU003455"/>
    </source>
</evidence>
<evidence type="ECO:0000256" key="2">
    <source>
        <dbReference type="ARBA" id="ARBA00022741"/>
    </source>
</evidence>
<dbReference type="PROSITE" id="PS00445">
    <property type="entry name" value="FGGY_KINASES_2"/>
    <property type="match status" value="1"/>
</dbReference>
<dbReference type="Gene3D" id="3.30.420.40">
    <property type="match status" value="2"/>
</dbReference>
<accession>A0ABS2SZJ1</accession>
<evidence type="ECO:0000313" key="12">
    <source>
        <dbReference type="EMBL" id="MBM7840938.1"/>
    </source>
</evidence>
<dbReference type="PANTHER" id="PTHR43435:SF4">
    <property type="entry name" value="FGGY CARBOHYDRATE KINASE DOMAIN-CONTAINING PROTEIN"/>
    <property type="match status" value="1"/>
</dbReference>
<keyword evidence="4 7" id="KW-0067">ATP-binding</keyword>
<gene>
    <name evidence="7" type="primary">araB</name>
    <name evidence="12" type="ORF">JOC54_004232</name>
</gene>